<gene>
    <name evidence="4" type="ORF">BGL_1c01910</name>
</gene>
<evidence type="ECO:0000313" key="5">
    <source>
        <dbReference type="Proteomes" id="UP000031838"/>
    </source>
</evidence>
<accession>A0A0B6RRD9</accession>
<dbReference type="GO" id="GO:0003676">
    <property type="term" value="F:nucleic acid binding"/>
    <property type="evidence" value="ECO:0007669"/>
    <property type="project" value="InterPro"/>
</dbReference>
<dbReference type="InterPro" id="IPR003509">
    <property type="entry name" value="UPF0102_YraN-like"/>
</dbReference>
<dbReference type="InterPro" id="IPR011856">
    <property type="entry name" value="tRNA_endonuc-like_dom_sf"/>
</dbReference>
<evidence type="ECO:0000256" key="1">
    <source>
        <dbReference type="ARBA" id="ARBA00006738"/>
    </source>
</evidence>
<evidence type="ECO:0000256" key="2">
    <source>
        <dbReference type="HAMAP-Rule" id="MF_00048"/>
    </source>
</evidence>
<dbReference type="KEGG" id="bgp:BGL_1c01910"/>
<evidence type="ECO:0000256" key="3">
    <source>
        <dbReference type="SAM" id="MobiDB-lite"/>
    </source>
</evidence>
<dbReference type="Proteomes" id="UP000031838">
    <property type="component" value="Chromosome 1"/>
</dbReference>
<comment type="similarity">
    <text evidence="1 2">Belongs to the UPF0102 family.</text>
</comment>
<dbReference type="PANTHER" id="PTHR34039">
    <property type="entry name" value="UPF0102 PROTEIN YRAN"/>
    <property type="match status" value="1"/>
</dbReference>
<keyword evidence="5" id="KW-1185">Reference proteome</keyword>
<feature type="region of interest" description="Disordered" evidence="3">
    <location>
        <begin position="1"/>
        <end position="76"/>
    </location>
</feature>
<dbReference type="HOGENOM" id="CLU_115353_1_0_4"/>
<dbReference type="Pfam" id="PF02021">
    <property type="entry name" value="UPF0102"/>
    <property type="match status" value="1"/>
</dbReference>
<dbReference type="Gene3D" id="3.40.1350.10">
    <property type="match status" value="1"/>
</dbReference>
<name>A0A0B6RRD9_BURPL</name>
<sequence length="191" mass="20624">MVPEAASKTAAGSRDGRVSGDAGDHRAGGRGHSRVERDHAASDAPCDVARASGHSPARSRDAAPMDGADNFSGRPGSKRIGERFEWQARRFLEGERLAFVASNLVVRGGELDLVMRERDGTLVFVEVRARRHGRHGGALASVGLHKRRRIVQAACVIWARLGGACACRFDVVGFEAGRLVWLRDAFRADDV</sequence>
<reference evidence="5" key="1">
    <citation type="submission" date="2011-03" db="EMBL/GenBank/DDBJ databases">
        <authorList>
            <person name="Voget S."/>
            <person name="Streit W.R."/>
            <person name="Jaeger K.E."/>
            <person name="Daniel R."/>
        </authorList>
    </citation>
    <scope>NUCLEOTIDE SEQUENCE [LARGE SCALE GENOMIC DNA]</scope>
    <source>
        <strain evidence="5">PG1</strain>
    </source>
</reference>
<feature type="compositionally biased region" description="Basic and acidic residues" evidence="3">
    <location>
        <begin position="14"/>
        <end position="41"/>
    </location>
</feature>
<dbReference type="EMBL" id="CP002580">
    <property type="protein sequence ID" value="AJK44744.1"/>
    <property type="molecule type" value="Genomic_DNA"/>
</dbReference>
<dbReference type="SUPFAM" id="SSF52980">
    <property type="entry name" value="Restriction endonuclease-like"/>
    <property type="match status" value="1"/>
</dbReference>
<evidence type="ECO:0000313" key="4">
    <source>
        <dbReference type="EMBL" id="AJK44744.1"/>
    </source>
</evidence>
<dbReference type="NCBIfam" id="TIGR00252">
    <property type="entry name" value="YraN family protein"/>
    <property type="match status" value="1"/>
</dbReference>
<reference evidence="4 5" key="2">
    <citation type="journal article" date="2016" name="Appl. Microbiol. Biotechnol.">
        <title>Mutations improving production and secretion of extracellular lipase by Burkholderia glumae PG1.</title>
        <authorList>
            <person name="Knapp A."/>
            <person name="Voget S."/>
            <person name="Gao R."/>
            <person name="Zaburannyi N."/>
            <person name="Krysciak D."/>
            <person name="Breuer M."/>
            <person name="Hauer B."/>
            <person name="Streit W.R."/>
            <person name="Muller R."/>
            <person name="Daniel R."/>
            <person name="Jaeger K.E."/>
        </authorList>
    </citation>
    <scope>NUCLEOTIDE SEQUENCE [LARGE SCALE GENOMIC DNA]</scope>
    <source>
        <strain evidence="4 5">PG1</strain>
    </source>
</reference>
<organism evidence="4 5">
    <name type="scientific">Burkholderia plantarii</name>
    <dbReference type="NCBI Taxonomy" id="41899"/>
    <lineage>
        <taxon>Bacteria</taxon>
        <taxon>Pseudomonadati</taxon>
        <taxon>Pseudomonadota</taxon>
        <taxon>Betaproteobacteria</taxon>
        <taxon>Burkholderiales</taxon>
        <taxon>Burkholderiaceae</taxon>
        <taxon>Burkholderia</taxon>
    </lineage>
</organism>
<dbReference type="PANTHER" id="PTHR34039:SF1">
    <property type="entry name" value="UPF0102 PROTEIN YRAN"/>
    <property type="match status" value="1"/>
</dbReference>
<dbReference type="HAMAP" id="MF_00048">
    <property type="entry name" value="UPF0102"/>
    <property type="match status" value="1"/>
</dbReference>
<dbReference type="NCBIfam" id="NF009150">
    <property type="entry name" value="PRK12497.1-3"/>
    <property type="match status" value="1"/>
</dbReference>
<proteinExistence type="inferred from homology"/>
<dbReference type="InterPro" id="IPR011335">
    <property type="entry name" value="Restrct_endonuc-II-like"/>
</dbReference>
<dbReference type="AlphaFoldDB" id="A0A0B6RRD9"/>
<protein>
    <recommendedName>
        <fullName evidence="2">UPF0102 protein BGL_1c01910</fullName>
    </recommendedName>
</protein>